<dbReference type="RefSeq" id="WP_089884699.1">
    <property type="nucleotide sequence ID" value="NZ_FNPF01000015.1"/>
</dbReference>
<name>A0A1H3M2J6_9RHOB</name>
<sequence length="100" mass="11221">MTPIIYSAQIVDPTRDFDRCGITPGGAVDLREEKDGRIAILCQRRTRWFRWKRRAVPVGFLDQLNAELMKTHLAQIDSLRVRIVSASGPAKKPTAACISV</sequence>
<gene>
    <name evidence="1" type="ORF">SAMN05444340_11542</name>
</gene>
<keyword evidence="2" id="KW-1185">Reference proteome</keyword>
<protein>
    <submittedName>
        <fullName evidence="1">Uncharacterized protein</fullName>
    </submittedName>
</protein>
<dbReference type="STRING" id="321339.SAMN05444340_11542"/>
<dbReference type="AlphaFoldDB" id="A0A1H3M2J6"/>
<dbReference type="EMBL" id="FNPF01000015">
    <property type="protein sequence ID" value="SDY70245.1"/>
    <property type="molecule type" value="Genomic_DNA"/>
</dbReference>
<proteinExistence type="predicted"/>
<reference evidence="1 2" key="1">
    <citation type="submission" date="2016-10" db="EMBL/GenBank/DDBJ databases">
        <authorList>
            <person name="de Groot N.N."/>
        </authorList>
    </citation>
    <scope>NUCLEOTIDE SEQUENCE [LARGE SCALE GENOMIC DNA]</scope>
    <source>
        <strain evidence="1 2">DSM 26880</strain>
    </source>
</reference>
<dbReference type="Proteomes" id="UP000199286">
    <property type="component" value="Unassembled WGS sequence"/>
</dbReference>
<accession>A0A1H3M2J6</accession>
<organism evidence="1 2">
    <name type="scientific">Citreimonas salinaria</name>
    <dbReference type="NCBI Taxonomy" id="321339"/>
    <lineage>
        <taxon>Bacteria</taxon>
        <taxon>Pseudomonadati</taxon>
        <taxon>Pseudomonadota</taxon>
        <taxon>Alphaproteobacteria</taxon>
        <taxon>Rhodobacterales</taxon>
        <taxon>Roseobacteraceae</taxon>
        <taxon>Citreimonas</taxon>
    </lineage>
</organism>
<evidence type="ECO:0000313" key="2">
    <source>
        <dbReference type="Proteomes" id="UP000199286"/>
    </source>
</evidence>
<evidence type="ECO:0000313" key="1">
    <source>
        <dbReference type="EMBL" id="SDY70245.1"/>
    </source>
</evidence>